<dbReference type="RefSeq" id="WP_112148287.1">
    <property type="nucleotide sequence ID" value="NZ_PRLE01000002.1"/>
</dbReference>
<keyword evidence="2" id="KW-0808">Transferase</keyword>
<dbReference type="OrthoDB" id="5465469at2"/>
<dbReference type="GO" id="GO:0016740">
    <property type="term" value="F:transferase activity"/>
    <property type="evidence" value="ECO:0007669"/>
    <property type="project" value="UniProtKB-KW"/>
</dbReference>
<proteinExistence type="predicted"/>
<name>A0A329UH03_9FIRM</name>
<organism evidence="2 3">
    <name type="scientific">Faecalibacterium prausnitzii</name>
    <dbReference type="NCBI Taxonomy" id="853"/>
    <lineage>
        <taxon>Bacteria</taxon>
        <taxon>Bacillati</taxon>
        <taxon>Bacillota</taxon>
        <taxon>Clostridia</taxon>
        <taxon>Eubacteriales</taxon>
        <taxon>Oscillospiraceae</taxon>
        <taxon>Faecalibacterium</taxon>
    </lineage>
</organism>
<dbReference type="SUPFAM" id="SSF53448">
    <property type="entry name" value="Nucleotide-diphospho-sugar transferases"/>
    <property type="match status" value="1"/>
</dbReference>
<dbReference type="EMBL" id="PRLE01000002">
    <property type="protein sequence ID" value="RAW60376.1"/>
    <property type="molecule type" value="Genomic_DNA"/>
</dbReference>
<dbReference type="Pfam" id="PF00535">
    <property type="entry name" value="Glycos_transf_2"/>
    <property type="match status" value="1"/>
</dbReference>
<dbReference type="InterPro" id="IPR029044">
    <property type="entry name" value="Nucleotide-diphossugar_trans"/>
</dbReference>
<evidence type="ECO:0000313" key="2">
    <source>
        <dbReference type="EMBL" id="RAW60376.1"/>
    </source>
</evidence>
<evidence type="ECO:0000259" key="1">
    <source>
        <dbReference type="Pfam" id="PF00535"/>
    </source>
</evidence>
<dbReference type="InterPro" id="IPR001173">
    <property type="entry name" value="Glyco_trans_2-like"/>
</dbReference>
<comment type="caution">
    <text evidence="2">The sequence shown here is derived from an EMBL/GenBank/DDBJ whole genome shotgun (WGS) entry which is preliminary data.</text>
</comment>
<feature type="domain" description="Glycosyltransferase 2-like" evidence="1">
    <location>
        <begin position="67"/>
        <end position="183"/>
    </location>
</feature>
<gene>
    <name evidence="2" type="ORF">C4N22_05630</name>
</gene>
<reference evidence="2 3" key="1">
    <citation type="submission" date="2018-02" db="EMBL/GenBank/DDBJ databases">
        <title>Complete genome sequencing of Faecalibacterium prausnitzii strains isolated from the human gut.</title>
        <authorList>
            <person name="Fitzgerald B.C."/>
            <person name="Shkoporov A.N."/>
            <person name="Ross P.R."/>
            <person name="Hill C."/>
        </authorList>
    </citation>
    <scope>NUCLEOTIDE SEQUENCE [LARGE SCALE GENOMIC DNA]</scope>
    <source>
        <strain evidence="2 3">APC923/61-1</strain>
    </source>
</reference>
<accession>A0A329UH03</accession>
<dbReference type="Gene3D" id="3.90.550.10">
    <property type="entry name" value="Spore Coat Polysaccharide Biosynthesis Protein SpsA, Chain A"/>
    <property type="match status" value="1"/>
</dbReference>
<protein>
    <submittedName>
        <fullName evidence="2">Glycosyltransferase</fullName>
    </submittedName>
</protein>
<dbReference type="Proteomes" id="UP000250583">
    <property type="component" value="Unassembled WGS sequence"/>
</dbReference>
<dbReference type="AlphaFoldDB" id="A0A329UH03"/>
<evidence type="ECO:0000313" key="3">
    <source>
        <dbReference type="Proteomes" id="UP000250583"/>
    </source>
</evidence>
<sequence>MKAMLDILSKKIENRLRRYRDYCIEGEKSLQIEQELIKKEPQYRLNTAQRDQKIIVSLTSFPARFEKLHLVIRSLLVQTMPPDAIILYLDDDVVVEELPDSLRKLEKYGLQIEWRPGRIKPHKKYYYAIKEHPDDIVVTVDDDVMYPAELIESLYKAHQRFPGCVVATRAHRILFSNHKTIRSYNNWHWADEHRNKPSLALMATGVGGVLYPPYCMSEELLNQELFLKLSPNADDLWLKVMQIKKGTKVVLCDSKVSHMRADIQGTQEQSLNSSNVHKCVNDEYMERMIQYFHLTANDFGC</sequence>